<dbReference type="RefSeq" id="WP_022854564.1">
    <property type="nucleotide sequence ID" value="NZ_DAINLL010000001.1"/>
</dbReference>
<comment type="caution">
    <text evidence="8">The sequence shown here is derived from an EMBL/GenBank/DDBJ whole genome shotgun (WGS) entry which is preliminary data.</text>
</comment>
<name>A0A101FIH2_9BACT</name>
<evidence type="ECO:0000256" key="6">
    <source>
        <dbReference type="HAMAP-Rule" id="MF_00337"/>
    </source>
</evidence>
<comment type="similarity">
    <text evidence="1 6">Belongs to the XseB family.</text>
</comment>
<dbReference type="Pfam" id="PF02609">
    <property type="entry name" value="Exonuc_VII_S"/>
    <property type="match status" value="1"/>
</dbReference>
<evidence type="ECO:0000313" key="9">
    <source>
        <dbReference type="Proteomes" id="UP000257240"/>
    </source>
</evidence>
<keyword evidence="4 6" id="KW-0378">Hydrolase</keyword>
<reference evidence="8 9" key="1">
    <citation type="journal article" date="2018" name="Nat. Biotechnol.">
        <title>A standardized bacterial taxonomy based on genome phylogeny substantially revises the tree of life.</title>
        <authorList>
            <person name="Parks D.H."/>
            <person name="Chuvochina M."/>
            <person name="Waite D.W."/>
            <person name="Rinke C."/>
            <person name="Skarshewski A."/>
            <person name="Chaumeil P.A."/>
            <person name="Hugenholtz P."/>
        </authorList>
    </citation>
    <scope>NUCLEOTIDE SEQUENCE [LARGE SCALE GENOMIC DNA]</scope>
    <source>
        <strain evidence="8">UBA12529</strain>
    </source>
</reference>
<keyword evidence="3 6" id="KW-0540">Nuclease</keyword>
<evidence type="ECO:0000256" key="5">
    <source>
        <dbReference type="ARBA" id="ARBA00022839"/>
    </source>
</evidence>
<feature type="coiled-coil region" evidence="7">
    <location>
        <begin position="4"/>
        <end position="38"/>
    </location>
</feature>
<dbReference type="PANTHER" id="PTHR34137">
    <property type="entry name" value="EXODEOXYRIBONUCLEASE 7 SMALL SUBUNIT"/>
    <property type="match status" value="1"/>
</dbReference>
<dbReference type="InterPro" id="IPR003761">
    <property type="entry name" value="Exonuc_VII_S"/>
</dbReference>
<dbReference type="GO" id="GO:0005829">
    <property type="term" value="C:cytosol"/>
    <property type="evidence" value="ECO:0007669"/>
    <property type="project" value="TreeGrafter"/>
</dbReference>
<protein>
    <recommendedName>
        <fullName evidence="6">Exodeoxyribonuclease 7 small subunit</fullName>
        <ecNumber evidence="6">3.1.11.6</ecNumber>
    </recommendedName>
    <alternativeName>
        <fullName evidence="6">Exodeoxyribonuclease VII small subunit</fullName>
        <shortName evidence="6">Exonuclease VII small subunit</shortName>
    </alternativeName>
</protein>
<dbReference type="HAMAP" id="MF_00337">
    <property type="entry name" value="Exonuc_7_S"/>
    <property type="match status" value="1"/>
</dbReference>
<dbReference type="GO" id="GO:0009318">
    <property type="term" value="C:exodeoxyribonuclease VII complex"/>
    <property type="evidence" value="ECO:0007669"/>
    <property type="project" value="UniProtKB-UniRule"/>
</dbReference>
<evidence type="ECO:0000256" key="1">
    <source>
        <dbReference type="ARBA" id="ARBA00009998"/>
    </source>
</evidence>
<dbReference type="InterPro" id="IPR037004">
    <property type="entry name" value="Exonuc_VII_ssu_sf"/>
</dbReference>
<evidence type="ECO:0000313" key="8">
    <source>
        <dbReference type="EMBL" id="HAA84332.1"/>
    </source>
</evidence>
<evidence type="ECO:0000256" key="7">
    <source>
        <dbReference type="SAM" id="Coils"/>
    </source>
</evidence>
<comment type="subunit">
    <text evidence="6">Heterooligomer composed of large and small subunits.</text>
</comment>
<dbReference type="AlphaFoldDB" id="A0A101FIH2"/>
<gene>
    <name evidence="6 8" type="primary">xseB</name>
    <name evidence="8" type="ORF">DCE01_06085</name>
</gene>
<organism evidence="8 9">
    <name type="scientific">Thermodesulfobacterium commune</name>
    <dbReference type="NCBI Taxonomy" id="1741"/>
    <lineage>
        <taxon>Bacteria</taxon>
        <taxon>Pseudomonadati</taxon>
        <taxon>Thermodesulfobacteriota</taxon>
        <taxon>Thermodesulfobacteria</taxon>
        <taxon>Thermodesulfobacteriales</taxon>
        <taxon>Thermodesulfobacteriaceae</taxon>
        <taxon>Thermodesulfobacterium</taxon>
    </lineage>
</organism>
<dbReference type="GO" id="GO:0006308">
    <property type="term" value="P:DNA catabolic process"/>
    <property type="evidence" value="ECO:0007669"/>
    <property type="project" value="UniProtKB-UniRule"/>
</dbReference>
<keyword evidence="7" id="KW-0175">Coiled coil</keyword>
<dbReference type="SUPFAM" id="SSF116842">
    <property type="entry name" value="XseB-like"/>
    <property type="match status" value="1"/>
</dbReference>
<sequence>MEKELSFEEALAEIEQILRQLENKNLELERAIELYERGLFLIHFCEEKLKKAKAKVEVILKDEKGFKLETLERASEILKDGN</sequence>
<evidence type="ECO:0000256" key="2">
    <source>
        <dbReference type="ARBA" id="ARBA00022490"/>
    </source>
</evidence>
<dbReference type="EMBL" id="DLVE01000077">
    <property type="protein sequence ID" value="HAA84332.1"/>
    <property type="molecule type" value="Genomic_DNA"/>
</dbReference>
<evidence type="ECO:0000256" key="3">
    <source>
        <dbReference type="ARBA" id="ARBA00022722"/>
    </source>
</evidence>
<comment type="subcellular location">
    <subcellularLocation>
        <location evidence="6">Cytoplasm</location>
    </subcellularLocation>
</comment>
<comment type="function">
    <text evidence="6">Bidirectionally degrades single-stranded DNA into large acid-insoluble oligonucleotides, which are then degraded further into small acid-soluble oligonucleotides.</text>
</comment>
<dbReference type="EC" id="3.1.11.6" evidence="6"/>
<proteinExistence type="inferred from homology"/>
<accession>A0A101FIH2</accession>
<dbReference type="Proteomes" id="UP000257240">
    <property type="component" value="Unassembled WGS sequence"/>
</dbReference>
<dbReference type="Gene3D" id="1.10.287.1040">
    <property type="entry name" value="Exonuclease VII, small subunit"/>
    <property type="match status" value="1"/>
</dbReference>
<dbReference type="PANTHER" id="PTHR34137:SF1">
    <property type="entry name" value="EXODEOXYRIBONUCLEASE 7 SMALL SUBUNIT"/>
    <property type="match status" value="1"/>
</dbReference>
<comment type="catalytic activity">
    <reaction evidence="6">
        <text>Exonucleolytic cleavage in either 5'- to 3'- or 3'- to 5'-direction to yield nucleoside 5'-phosphates.</text>
        <dbReference type="EC" id="3.1.11.6"/>
    </reaction>
</comment>
<keyword evidence="2 6" id="KW-0963">Cytoplasm</keyword>
<dbReference type="GO" id="GO:0008855">
    <property type="term" value="F:exodeoxyribonuclease VII activity"/>
    <property type="evidence" value="ECO:0007669"/>
    <property type="project" value="UniProtKB-UniRule"/>
</dbReference>
<dbReference type="NCBIfam" id="TIGR01280">
    <property type="entry name" value="xseB"/>
    <property type="match status" value="1"/>
</dbReference>
<evidence type="ECO:0000256" key="4">
    <source>
        <dbReference type="ARBA" id="ARBA00022801"/>
    </source>
</evidence>
<keyword evidence="5 6" id="KW-0269">Exonuclease</keyword>